<feature type="chain" id="PRO_5012161860" description="DUF4124 domain-containing protein" evidence="3">
    <location>
        <begin position="19"/>
        <end position="155"/>
    </location>
</feature>
<dbReference type="EMBL" id="FTMD01000021">
    <property type="protein sequence ID" value="SIR57949.1"/>
    <property type="molecule type" value="Genomic_DNA"/>
</dbReference>
<evidence type="ECO:0000313" key="6">
    <source>
        <dbReference type="Proteomes" id="UP000186819"/>
    </source>
</evidence>
<feature type="signal peptide" evidence="3">
    <location>
        <begin position="1"/>
        <end position="18"/>
    </location>
</feature>
<dbReference type="RefSeq" id="WP_076604204.1">
    <property type="nucleotide sequence ID" value="NZ_FTMD01000021.1"/>
</dbReference>
<feature type="region of interest" description="Disordered" evidence="2">
    <location>
        <begin position="35"/>
        <end position="88"/>
    </location>
</feature>
<organism evidence="5 6">
    <name type="scientific">Aromatoleum tolulyticum</name>
    <dbReference type="NCBI Taxonomy" id="34027"/>
    <lineage>
        <taxon>Bacteria</taxon>
        <taxon>Pseudomonadati</taxon>
        <taxon>Pseudomonadota</taxon>
        <taxon>Betaproteobacteria</taxon>
        <taxon>Rhodocyclales</taxon>
        <taxon>Rhodocyclaceae</taxon>
        <taxon>Aromatoleum</taxon>
    </lineage>
</organism>
<gene>
    <name evidence="5" type="ORF">SAMN05421829_12159</name>
</gene>
<evidence type="ECO:0000256" key="2">
    <source>
        <dbReference type="SAM" id="MobiDB-lite"/>
    </source>
</evidence>
<dbReference type="AlphaFoldDB" id="A0A1N7C2Y5"/>
<dbReference type="OrthoDB" id="5298561at2"/>
<evidence type="ECO:0000259" key="4">
    <source>
        <dbReference type="Pfam" id="PF13511"/>
    </source>
</evidence>
<dbReference type="STRING" id="34027.SAMN05421829_12159"/>
<evidence type="ECO:0000256" key="3">
    <source>
        <dbReference type="SAM" id="SignalP"/>
    </source>
</evidence>
<feature type="domain" description="DUF4124" evidence="4">
    <location>
        <begin position="7"/>
        <end position="59"/>
    </location>
</feature>
<keyword evidence="6" id="KW-1185">Reference proteome</keyword>
<dbReference type="Proteomes" id="UP000186819">
    <property type="component" value="Unassembled WGS sequence"/>
</dbReference>
<dbReference type="SUPFAM" id="SSF57997">
    <property type="entry name" value="Tropomyosin"/>
    <property type="match status" value="1"/>
</dbReference>
<keyword evidence="3" id="KW-0732">Signal</keyword>
<dbReference type="Pfam" id="PF13511">
    <property type="entry name" value="DUF4124"/>
    <property type="match status" value="1"/>
</dbReference>
<feature type="compositionally biased region" description="Polar residues" evidence="2">
    <location>
        <begin position="60"/>
        <end position="71"/>
    </location>
</feature>
<sequence length="155" mass="17179">MRTLPVLLLLLVSPLAQAQVFKCVDANGAVTYTNDRNQGRGCKQLSEDQTVSSVPAPPKRSSSASQPTPSNFPRVAPDAQRARDDTRRQVLEKELATEEAALAEAEKAVAEQEGRYQGAERRLPLVQNRLQPLRDTVELHQRNVEALRKELGNLK</sequence>
<evidence type="ECO:0000313" key="5">
    <source>
        <dbReference type="EMBL" id="SIR57949.1"/>
    </source>
</evidence>
<proteinExistence type="predicted"/>
<protein>
    <recommendedName>
        <fullName evidence="4">DUF4124 domain-containing protein</fullName>
    </recommendedName>
</protein>
<accession>A0A1N7C2Y5</accession>
<evidence type="ECO:0000256" key="1">
    <source>
        <dbReference type="SAM" id="Coils"/>
    </source>
</evidence>
<keyword evidence="1" id="KW-0175">Coiled coil</keyword>
<reference evidence="6" key="1">
    <citation type="submission" date="2017-01" db="EMBL/GenBank/DDBJ databases">
        <authorList>
            <person name="Varghese N."/>
            <person name="Submissions S."/>
        </authorList>
    </citation>
    <scope>NUCLEOTIDE SEQUENCE [LARGE SCALE GENOMIC DNA]</scope>
    <source>
        <strain evidence="6">ATCC 51758</strain>
    </source>
</reference>
<name>A0A1N7C2Y5_9RHOO</name>
<feature type="coiled-coil region" evidence="1">
    <location>
        <begin position="88"/>
        <end position="150"/>
    </location>
</feature>
<dbReference type="InterPro" id="IPR025392">
    <property type="entry name" value="DUF4124"/>
</dbReference>